<evidence type="ECO:0000256" key="3">
    <source>
        <dbReference type="PIRNR" id="PIRNR000185"/>
    </source>
</evidence>
<dbReference type="Gene3D" id="3.40.50.10860">
    <property type="entry name" value="Leucine Dehydrogenase, chain A, domain 1"/>
    <property type="match status" value="1"/>
</dbReference>
<dbReference type="SUPFAM" id="SSF51735">
    <property type="entry name" value="NAD(P)-binding Rossmann-fold domains"/>
    <property type="match status" value="1"/>
</dbReference>
<dbReference type="PRINTS" id="PR00082">
    <property type="entry name" value="GLFDHDRGNASE"/>
</dbReference>
<evidence type="ECO:0000256" key="7">
    <source>
        <dbReference type="RuleBase" id="RU004417"/>
    </source>
</evidence>
<dbReference type="FunFam" id="3.40.50.10860:FF:000003">
    <property type="entry name" value="Glutamate dehydrogenase"/>
    <property type="match status" value="1"/>
</dbReference>
<evidence type="ECO:0000256" key="1">
    <source>
        <dbReference type="ARBA" id="ARBA00006382"/>
    </source>
</evidence>
<reference evidence="9 10" key="1">
    <citation type="journal article" date="2019" name="Nat. Microbiol.">
        <title>Mediterranean grassland soil C-N compound turnover is dependent on rainfall and depth, and is mediated by genomically divergent microorganisms.</title>
        <authorList>
            <person name="Diamond S."/>
            <person name="Andeer P.F."/>
            <person name="Li Z."/>
            <person name="Crits-Christoph A."/>
            <person name="Burstein D."/>
            <person name="Anantharaman K."/>
            <person name="Lane K.R."/>
            <person name="Thomas B.C."/>
            <person name="Pan C."/>
            <person name="Northen T.R."/>
            <person name="Banfield J.F."/>
        </authorList>
    </citation>
    <scope>NUCLEOTIDE SEQUENCE [LARGE SCALE GENOMIC DNA]</scope>
    <source>
        <strain evidence="9">WS_3</strain>
    </source>
</reference>
<comment type="similarity">
    <text evidence="1 3 7">Belongs to the Glu/Leu/Phe/Val dehydrogenases family.</text>
</comment>
<proteinExistence type="inferred from homology"/>
<comment type="caution">
    <text evidence="9">The sequence shown here is derived from an EMBL/GenBank/DDBJ whole genome shotgun (WGS) entry which is preliminary data.</text>
</comment>
<feature type="binding site" evidence="5">
    <location>
        <position position="71"/>
    </location>
    <ligand>
        <name>substrate</name>
    </ligand>
</feature>
<evidence type="ECO:0000256" key="5">
    <source>
        <dbReference type="PIRSR" id="PIRSR000185-2"/>
    </source>
</evidence>
<dbReference type="Pfam" id="PF02812">
    <property type="entry name" value="ELFV_dehydrog_N"/>
    <property type="match status" value="1"/>
</dbReference>
<dbReference type="InterPro" id="IPR006096">
    <property type="entry name" value="Glu/Leu/Phe/Val/Trp_DH_C"/>
</dbReference>
<dbReference type="PIRSF" id="PIRSF000185">
    <property type="entry name" value="Glu_DH"/>
    <property type="match status" value="1"/>
</dbReference>
<accession>A0A538SKM5</accession>
<dbReference type="InterPro" id="IPR014362">
    <property type="entry name" value="Glu_DH"/>
</dbReference>
<feature type="binding site" evidence="5">
    <location>
        <position position="95"/>
    </location>
    <ligand>
        <name>substrate</name>
    </ligand>
</feature>
<dbReference type="PANTHER" id="PTHR11606">
    <property type="entry name" value="GLUTAMATE DEHYDROGENASE"/>
    <property type="match status" value="1"/>
</dbReference>
<keyword evidence="5" id="KW-0520">NAD</keyword>
<gene>
    <name evidence="9" type="ORF">E6K73_04355</name>
</gene>
<organism evidence="9 10">
    <name type="scientific">Eiseniibacteriota bacterium</name>
    <dbReference type="NCBI Taxonomy" id="2212470"/>
    <lineage>
        <taxon>Bacteria</taxon>
        <taxon>Candidatus Eiseniibacteriota</taxon>
    </lineage>
</organism>
<dbReference type="PROSITE" id="PS00074">
    <property type="entry name" value="GLFV_DEHYDROGENASE"/>
    <property type="match status" value="1"/>
</dbReference>
<dbReference type="InterPro" id="IPR033524">
    <property type="entry name" value="Glu/Leu/Phe/Val_DH_AS"/>
</dbReference>
<evidence type="ECO:0000256" key="2">
    <source>
        <dbReference type="ARBA" id="ARBA00023002"/>
    </source>
</evidence>
<evidence type="ECO:0000313" key="9">
    <source>
        <dbReference type="EMBL" id="TMQ51925.1"/>
    </source>
</evidence>
<dbReference type="Pfam" id="PF00208">
    <property type="entry name" value="ELFV_dehydrog"/>
    <property type="match status" value="1"/>
</dbReference>
<protein>
    <recommendedName>
        <fullName evidence="3">Glutamate dehydrogenase</fullName>
    </recommendedName>
</protein>
<dbReference type="EMBL" id="VBOT01000051">
    <property type="protein sequence ID" value="TMQ51925.1"/>
    <property type="molecule type" value="Genomic_DNA"/>
</dbReference>
<feature type="binding site" evidence="5">
    <location>
        <position position="222"/>
    </location>
    <ligand>
        <name>NAD(+)</name>
        <dbReference type="ChEBI" id="CHEBI:57540"/>
    </ligand>
</feature>
<dbReference type="SMART" id="SM00839">
    <property type="entry name" value="ELFV_dehydrog"/>
    <property type="match status" value="1"/>
</dbReference>
<dbReference type="AlphaFoldDB" id="A0A538SKM5"/>
<keyword evidence="5" id="KW-0547">Nucleotide-binding</keyword>
<dbReference type="GO" id="GO:0000166">
    <property type="term" value="F:nucleotide binding"/>
    <property type="evidence" value="ECO:0007669"/>
    <property type="project" value="UniProtKB-KW"/>
</dbReference>
<evidence type="ECO:0000259" key="8">
    <source>
        <dbReference type="SMART" id="SM00839"/>
    </source>
</evidence>
<evidence type="ECO:0000313" key="10">
    <source>
        <dbReference type="Proteomes" id="UP000320184"/>
    </source>
</evidence>
<dbReference type="Proteomes" id="UP000320184">
    <property type="component" value="Unassembled WGS sequence"/>
</dbReference>
<dbReference type="InterPro" id="IPR033922">
    <property type="entry name" value="NAD_bind_Glu_DH"/>
</dbReference>
<dbReference type="CDD" id="cd01076">
    <property type="entry name" value="NAD_bind_1_Glu_DH"/>
    <property type="match status" value="1"/>
</dbReference>
<dbReference type="GO" id="GO:0004352">
    <property type="term" value="F:glutamate dehydrogenase (NAD+) activity"/>
    <property type="evidence" value="ECO:0007669"/>
    <property type="project" value="TreeGrafter"/>
</dbReference>
<feature type="active site" description="Proton donor" evidence="4">
    <location>
        <position position="107"/>
    </location>
</feature>
<dbReference type="Gene3D" id="3.40.50.720">
    <property type="entry name" value="NAD(P)-binding Rossmann-like Domain"/>
    <property type="match status" value="1"/>
</dbReference>
<dbReference type="InterPro" id="IPR006095">
    <property type="entry name" value="Glu/Leu/Phe/Val/Trp_DH"/>
</dbReference>
<evidence type="ECO:0000256" key="6">
    <source>
        <dbReference type="PIRSR" id="PIRSR000185-3"/>
    </source>
</evidence>
<name>A0A538SKM5_UNCEI</name>
<feature type="site" description="Important for catalysis" evidence="6">
    <location>
        <position position="147"/>
    </location>
</feature>
<feature type="binding site" evidence="5">
    <location>
        <position position="191"/>
    </location>
    <ligand>
        <name>NAD(+)</name>
        <dbReference type="ChEBI" id="CHEBI:57540"/>
    </ligand>
</feature>
<feature type="binding site" evidence="5">
    <location>
        <position position="350"/>
    </location>
    <ligand>
        <name>substrate</name>
    </ligand>
</feature>
<dbReference type="InterPro" id="IPR046346">
    <property type="entry name" value="Aminoacid_DH-like_N_sf"/>
</dbReference>
<dbReference type="InterPro" id="IPR036291">
    <property type="entry name" value="NAD(P)-bd_dom_sf"/>
</dbReference>
<keyword evidence="2 3" id="KW-0560">Oxidoreductase</keyword>
<dbReference type="GO" id="GO:0006538">
    <property type="term" value="P:L-glutamate catabolic process"/>
    <property type="evidence" value="ECO:0007669"/>
    <property type="project" value="TreeGrafter"/>
</dbReference>
<dbReference type="SUPFAM" id="SSF53223">
    <property type="entry name" value="Aminoacid dehydrogenase-like, N-terminal domain"/>
    <property type="match status" value="1"/>
</dbReference>
<dbReference type="PANTHER" id="PTHR11606:SF13">
    <property type="entry name" value="GLUTAMATE DEHYDROGENASE 1, MITOCHONDRIAL"/>
    <property type="match status" value="1"/>
</dbReference>
<dbReference type="InterPro" id="IPR006097">
    <property type="entry name" value="Glu/Leu/Phe/Val/Trp_DH_dimer"/>
</dbReference>
<sequence length="417" mass="45523">MPREILNPFKIAQSYFEQAAERLKLDAGMRAILSTPKRTLTVSIPVRMDQGGYRVFIGHRVAHNMARGPAKGGIRFHPDVTLDEVKALASWMTWKCACLDLPFGGGKGGVVVDPHRLSDGERERLTRRYTSEILPLIGPDQDIPAPDVYTDPQIMAWIMDTYSMTKGATTLGVVTGKPLALGGSKGRERATARGVQFVLREACRARKISIKGARVAIQGYGNAGSHLAALLHEEGARIVAASDSGGGVYDPKGLTPAQLLAHKRAGRSLKTFEQGKMITNKQLLELAVDVLVPAALENQITSANAGRIKAKIIAEAANGPTTPMADDILFRRGRTVIPDILANAGGVTVSYFEWVQDFYTFFWEEDEVDRRLEKYMVRAYHSVAEAAARHKCSLRGGAYVVAVDRVAEATRVRGIFP</sequence>
<evidence type="ECO:0000256" key="4">
    <source>
        <dbReference type="PIRSR" id="PIRSR000185-1"/>
    </source>
</evidence>
<feature type="domain" description="Glutamate/phenylalanine/leucine/valine/L-tryptophan dehydrogenase C-terminal" evidence="8">
    <location>
        <begin position="184"/>
        <end position="414"/>
    </location>
</feature>